<reference evidence="2 3" key="1">
    <citation type="submission" date="2019-01" db="EMBL/GenBank/DDBJ databases">
        <title>Draft genome sequence of Psathyrella aberdarensis IHI B618.</title>
        <authorList>
            <person name="Buettner E."/>
            <person name="Kellner H."/>
        </authorList>
    </citation>
    <scope>NUCLEOTIDE SEQUENCE [LARGE SCALE GENOMIC DNA]</scope>
    <source>
        <strain evidence="2 3">IHI B618</strain>
    </source>
</reference>
<dbReference type="OrthoDB" id="3260393at2759"/>
<accession>A0A4Q2DVW1</accession>
<feature type="compositionally biased region" description="Pro residues" evidence="1">
    <location>
        <begin position="108"/>
        <end position="117"/>
    </location>
</feature>
<evidence type="ECO:0000313" key="2">
    <source>
        <dbReference type="EMBL" id="RXW23911.1"/>
    </source>
</evidence>
<dbReference type="STRING" id="2316362.A0A4Q2DVW1"/>
<organism evidence="2 3">
    <name type="scientific">Candolleomyces aberdarensis</name>
    <dbReference type="NCBI Taxonomy" id="2316362"/>
    <lineage>
        <taxon>Eukaryota</taxon>
        <taxon>Fungi</taxon>
        <taxon>Dikarya</taxon>
        <taxon>Basidiomycota</taxon>
        <taxon>Agaricomycotina</taxon>
        <taxon>Agaricomycetes</taxon>
        <taxon>Agaricomycetidae</taxon>
        <taxon>Agaricales</taxon>
        <taxon>Agaricineae</taxon>
        <taxon>Psathyrellaceae</taxon>
        <taxon>Candolleomyces</taxon>
    </lineage>
</organism>
<comment type="caution">
    <text evidence="2">The sequence shown here is derived from an EMBL/GenBank/DDBJ whole genome shotgun (WGS) entry which is preliminary data.</text>
</comment>
<feature type="compositionally biased region" description="Low complexity" evidence="1">
    <location>
        <begin position="317"/>
        <end position="335"/>
    </location>
</feature>
<proteinExistence type="predicted"/>
<keyword evidence="3" id="KW-1185">Reference proteome</keyword>
<feature type="region of interest" description="Disordered" evidence="1">
    <location>
        <begin position="255"/>
        <end position="293"/>
    </location>
</feature>
<evidence type="ECO:0000313" key="3">
    <source>
        <dbReference type="Proteomes" id="UP000290288"/>
    </source>
</evidence>
<gene>
    <name evidence="2" type="ORF">EST38_g1957</name>
</gene>
<sequence length="349" mass="38004">MFSSGSPYSPFFTSGLFVASAVPDDTPASPRRGSLPTDSLSTRTPAPPTAAYYATQKEYRSFLSLDLAESRKSKQSTPAQPLRLRYSRDSIRSIPSPKPAPSITLPELPVPKAPTPVPVASAPPRLPSIPKLPSLRISRTEAPTTVVSLKKSRFSTTTTSTVSTRARKINRSNALDRLEGKIKLQASAPPSISRFSLRRNFMSLSDDESDDDEEDSDIDSLDAKSDYSDDFFETQDNRLFYTGYFEPEDLVFPSAKSASTSPTRSATAPSSPKSSPSSPNKHASSSPSRKQFIRRSTKDWFPLKSFIDLRNGNDGDSSSFASGPTSTSAASPTTSSWSWRSFIDVAHLP</sequence>
<feature type="region of interest" description="Disordered" evidence="1">
    <location>
        <begin position="22"/>
        <end position="50"/>
    </location>
</feature>
<protein>
    <submittedName>
        <fullName evidence="2">Uncharacterized protein</fullName>
    </submittedName>
</protein>
<dbReference type="EMBL" id="SDEE01000030">
    <property type="protein sequence ID" value="RXW23911.1"/>
    <property type="molecule type" value="Genomic_DNA"/>
</dbReference>
<feature type="compositionally biased region" description="Low complexity" evidence="1">
    <location>
        <begin position="255"/>
        <end position="288"/>
    </location>
</feature>
<evidence type="ECO:0000256" key="1">
    <source>
        <dbReference type="SAM" id="MobiDB-lite"/>
    </source>
</evidence>
<feature type="region of interest" description="Disordered" evidence="1">
    <location>
        <begin position="309"/>
        <end position="335"/>
    </location>
</feature>
<feature type="region of interest" description="Disordered" evidence="1">
    <location>
        <begin position="69"/>
        <end position="134"/>
    </location>
</feature>
<dbReference type="Proteomes" id="UP000290288">
    <property type="component" value="Unassembled WGS sequence"/>
</dbReference>
<name>A0A4Q2DVW1_9AGAR</name>
<dbReference type="AlphaFoldDB" id="A0A4Q2DVW1"/>